<sequence length="160" mass="17604">MKGHLSVDTPAAAPARLLWNAIRGVELARLVNELLGGVIRRAEVIKGDGGVGTILKVTFAPGTPEPGYWKVIFRIMDDEKLVKEAEVIEGDFIKLGFDQYRVRFQVIEKDAGSSIIRSSIEYELEDSKKELASLVSTKSLETIAATIGKYVAKNSTRKNL</sequence>
<dbReference type="Pfam" id="PF00407">
    <property type="entry name" value="Bet_v_1"/>
    <property type="match status" value="1"/>
</dbReference>
<dbReference type="GO" id="GO:0005634">
    <property type="term" value="C:nucleus"/>
    <property type="evidence" value="ECO:0007669"/>
    <property type="project" value="TreeGrafter"/>
</dbReference>
<dbReference type="OrthoDB" id="1879545at2759"/>
<dbReference type="Gene3D" id="3.30.530.20">
    <property type="match status" value="1"/>
</dbReference>
<reference evidence="4" key="2">
    <citation type="journal article" date="2023" name="Plants (Basel)">
        <title>Annotation of the Turnera subulata (Passifloraceae) Draft Genome Reveals the S-Locus Evolved after the Divergence of Turneroideae from Passifloroideae in a Stepwise Manner.</title>
        <authorList>
            <person name="Henning P.M."/>
            <person name="Roalson E.H."/>
            <person name="Mir W."/>
            <person name="McCubbin A.G."/>
            <person name="Shore J.S."/>
        </authorList>
    </citation>
    <scope>NUCLEOTIDE SEQUENCE</scope>
    <source>
        <strain evidence="4">F60SS</strain>
    </source>
</reference>
<gene>
    <name evidence="4" type="ORF">Tsubulata_032992</name>
</gene>
<dbReference type="InterPro" id="IPR000916">
    <property type="entry name" value="Bet_v_I/MLP"/>
</dbReference>
<evidence type="ECO:0000256" key="1">
    <source>
        <dbReference type="ARBA" id="ARBA00009744"/>
    </source>
</evidence>
<dbReference type="Proteomes" id="UP001141552">
    <property type="component" value="Unassembled WGS sequence"/>
</dbReference>
<proteinExistence type="inferred from homology"/>
<dbReference type="AlphaFoldDB" id="A0A9Q0F2W1"/>
<comment type="caution">
    <text evidence="4">The sequence shown here is derived from an EMBL/GenBank/DDBJ whole genome shotgun (WGS) entry which is preliminary data.</text>
</comment>
<dbReference type="GO" id="GO:0005737">
    <property type="term" value="C:cytoplasm"/>
    <property type="evidence" value="ECO:0007669"/>
    <property type="project" value="TreeGrafter"/>
</dbReference>
<dbReference type="GO" id="GO:0009820">
    <property type="term" value="P:alkaloid metabolic process"/>
    <property type="evidence" value="ECO:0007669"/>
    <property type="project" value="UniProtKB-KW"/>
</dbReference>
<reference evidence="4" key="1">
    <citation type="submission" date="2022-02" db="EMBL/GenBank/DDBJ databases">
        <authorList>
            <person name="Henning P.M."/>
            <person name="McCubbin A.G."/>
            <person name="Shore J.S."/>
        </authorList>
    </citation>
    <scope>NUCLEOTIDE SEQUENCE</scope>
    <source>
        <strain evidence="4">F60SS</strain>
        <tissue evidence="4">Leaves</tissue>
    </source>
</reference>
<evidence type="ECO:0000259" key="3">
    <source>
        <dbReference type="Pfam" id="PF00407"/>
    </source>
</evidence>
<evidence type="ECO:0000256" key="2">
    <source>
        <dbReference type="ARBA" id="ARBA00022589"/>
    </source>
</evidence>
<dbReference type="CDD" id="cd07816">
    <property type="entry name" value="Bet_v1-like"/>
    <property type="match status" value="1"/>
</dbReference>
<dbReference type="PANTHER" id="PTHR31213:SF19">
    <property type="entry name" value="BET V I_MAJOR LATEX PROTEIN DOMAIN-CONTAINING PROTEIN"/>
    <property type="match status" value="1"/>
</dbReference>
<dbReference type="GO" id="GO:0009738">
    <property type="term" value="P:abscisic acid-activated signaling pathway"/>
    <property type="evidence" value="ECO:0007669"/>
    <property type="project" value="TreeGrafter"/>
</dbReference>
<dbReference type="InterPro" id="IPR050279">
    <property type="entry name" value="Plant_def-hormone_signal"/>
</dbReference>
<keyword evidence="5" id="KW-1185">Reference proteome</keyword>
<keyword evidence="2" id="KW-0017">Alkaloid metabolism</keyword>
<protein>
    <recommendedName>
        <fullName evidence="3">Bet v I/Major latex protein domain-containing protein</fullName>
    </recommendedName>
</protein>
<dbReference type="SUPFAM" id="SSF55961">
    <property type="entry name" value="Bet v1-like"/>
    <property type="match status" value="1"/>
</dbReference>
<feature type="domain" description="Bet v I/Major latex protein" evidence="3">
    <location>
        <begin position="2"/>
        <end position="153"/>
    </location>
</feature>
<accession>A0A9Q0F2W1</accession>
<dbReference type="GO" id="GO:0010427">
    <property type="term" value="F:abscisic acid binding"/>
    <property type="evidence" value="ECO:0007669"/>
    <property type="project" value="TreeGrafter"/>
</dbReference>
<dbReference type="InterPro" id="IPR023393">
    <property type="entry name" value="START-like_dom_sf"/>
</dbReference>
<dbReference type="GO" id="GO:0006952">
    <property type="term" value="P:defense response"/>
    <property type="evidence" value="ECO:0007669"/>
    <property type="project" value="InterPro"/>
</dbReference>
<dbReference type="EMBL" id="JAKUCV010007397">
    <property type="protein sequence ID" value="KAJ4823647.1"/>
    <property type="molecule type" value="Genomic_DNA"/>
</dbReference>
<evidence type="ECO:0000313" key="4">
    <source>
        <dbReference type="EMBL" id="KAJ4823647.1"/>
    </source>
</evidence>
<dbReference type="GO" id="GO:0004864">
    <property type="term" value="F:protein phosphatase inhibitor activity"/>
    <property type="evidence" value="ECO:0007669"/>
    <property type="project" value="TreeGrafter"/>
</dbReference>
<comment type="similarity">
    <text evidence="1">Belongs to the BetVI family.</text>
</comment>
<dbReference type="GO" id="GO:0038023">
    <property type="term" value="F:signaling receptor activity"/>
    <property type="evidence" value="ECO:0007669"/>
    <property type="project" value="TreeGrafter"/>
</dbReference>
<dbReference type="PANTHER" id="PTHR31213">
    <property type="entry name" value="OS08G0374000 PROTEIN-RELATED"/>
    <property type="match status" value="1"/>
</dbReference>
<name>A0A9Q0F2W1_9ROSI</name>
<evidence type="ECO:0000313" key="5">
    <source>
        <dbReference type="Proteomes" id="UP001141552"/>
    </source>
</evidence>
<organism evidence="4 5">
    <name type="scientific">Turnera subulata</name>
    <dbReference type="NCBI Taxonomy" id="218843"/>
    <lineage>
        <taxon>Eukaryota</taxon>
        <taxon>Viridiplantae</taxon>
        <taxon>Streptophyta</taxon>
        <taxon>Embryophyta</taxon>
        <taxon>Tracheophyta</taxon>
        <taxon>Spermatophyta</taxon>
        <taxon>Magnoliopsida</taxon>
        <taxon>eudicotyledons</taxon>
        <taxon>Gunneridae</taxon>
        <taxon>Pentapetalae</taxon>
        <taxon>rosids</taxon>
        <taxon>fabids</taxon>
        <taxon>Malpighiales</taxon>
        <taxon>Passifloraceae</taxon>
        <taxon>Turnera</taxon>
    </lineage>
</organism>